<accession>A0ABR9VVX4</accession>
<proteinExistence type="inferred from homology"/>
<evidence type="ECO:0000256" key="2">
    <source>
        <dbReference type="RuleBase" id="RU362080"/>
    </source>
</evidence>
<organism evidence="3 4">
    <name type="scientific">Synechocystis salina LEGE 00031</name>
    <dbReference type="NCBI Taxonomy" id="1828736"/>
    <lineage>
        <taxon>Bacteria</taxon>
        <taxon>Bacillati</taxon>
        <taxon>Cyanobacteriota</taxon>
        <taxon>Cyanophyceae</taxon>
        <taxon>Synechococcales</taxon>
        <taxon>Merismopediaceae</taxon>
        <taxon>Synechocystis</taxon>
    </lineage>
</organism>
<dbReference type="InterPro" id="IPR051405">
    <property type="entry name" value="phD/YefM_antitoxin"/>
</dbReference>
<name>A0ABR9VVX4_9SYNC</name>
<comment type="function">
    <text evidence="2">Antitoxin component of a type II toxin-antitoxin (TA) system.</text>
</comment>
<protein>
    <recommendedName>
        <fullName evidence="2">Antitoxin</fullName>
    </recommendedName>
</protein>
<dbReference type="NCBIfam" id="TIGR01552">
    <property type="entry name" value="phd_fam"/>
    <property type="match status" value="1"/>
</dbReference>
<gene>
    <name evidence="3" type="ORF">IQ217_17040</name>
</gene>
<dbReference type="InterPro" id="IPR036165">
    <property type="entry name" value="YefM-like_sf"/>
</dbReference>
<dbReference type="Proteomes" id="UP000658720">
    <property type="component" value="Unassembled WGS sequence"/>
</dbReference>
<dbReference type="PANTHER" id="PTHR33713:SF6">
    <property type="entry name" value="ANTITOXIN YEFM"/>
    <property type="match status" value="1"/>
</dbReference>
<evidence type="ECO:0000313" key="4">
    <source>
        <dbReference type="Proteomes" id="UP000658720"/>
    </source>
</evidence>
<dbReference type="PANTHER" id="PTHR33713">
    <property type="entry name" value="ANTITOXIN YAFN-RELATED"/>
    <property type="match status" value="1"/>
</dbReference>
<dbReference type="Gene3D" id="3.40.1620.10">
    <property type="entry name" value="YefM-like domain"/>
    <property type="match status" value="1"/>
</dbReference>
<dbReference type="SUPFAM" id="SSF143120">
    <property type="entry name" value="YefM-like"/>
    <property type="match status" value="1"/>
</dbReference>
<comment type="similarity">
    <text evidence="1 2">Belongs to the phD/YefM antitoxin family.</text>
</comment>
<dbReference type="RefSeq" id="WP_194020869.1">
    <property type="nucleotide sequence ID" value="NZ_JADEVV010000067.1"/>
</dbReference>
<dbReference type="InterPro" id="IPR006442">
    <property type="entry name" value="Antitoxin_Phd/YefM"/>
</dbReference>
<reference evidence="3 4" key="1">
    <citation type="submission" date="2020-10" db="EMBL/GenBank/DDBJ databases">
        <authorList>
            <person name="Castelo-Branco R."/>
            <person name="Eusebio N."/>
            <person name="Adriana R."/>
            <person name="Vieira A."/>
            <person name="Brugerolle De Fraissinette N."/>
            <person name="Rezende De Castro R."/>
            <person name="Schneider M.P."/>
            <person name="Vasconcelos V."/>
            <person name="Leao P.N."/>
        </authorList>
    </citation>
    <scope>NUCLEOTIDE SEQUENCE [LARGE SCALE GENOMIC DNA]</scope>
    <source>
        <strain evidence="3 4">LEGE 00031</strain>
    </source>
</reference>
<dbReference type="EMBL" id="JADEVV010000067">
    <property type="protein sequence ID" value="MBE9255509.1"/>
    <property type="molecule type" value="Genomic_DNA"/>
</dbReference>
<evidence type="ECO:0000313" key="3">
    <source>
        <dbReference type="EMBL" id="MBE9255509.1"/>
    </source>
</evidence>
<comment type="caution">
    <text evidence="3">The sequence shown here is derived from an EMBL/GenBank/DDBJ whole genome shotgun (WGS) entry which is preliminary data.</text>
</comment>
<evidence type="ECO:0000256" key="1">
    <source>
        <dbReference type="ARBA" id="ARBA00009981"/>
    </source>
</evidence>
<dbReference type="Gene3D" id="6.10.250.330">
    <property type="match status" value="1"/>
</dbReference>
<sequence>MKAITTTQAKDSLDELINSVISDLEPTIVSNNQGQQVVLISLDEFNSWQETLYLLSNPANVEHLMASIKQAKTGQIVEPKSPDLFEL</sequence>
<keyword evidence="4" id="KW-1185">Reference proteome</keyword>
<dbReference type="Pfam" id="PF02604">
    <property type="entry name" value="PhdYeFM_antitox"/>
    <property type="match status" value="1"/>
</dbReference>